<sequence length="64" mass="6854">MYRVIADHVAAFSRSGFPGQSSRFYSRNAMVALSANDHAPVNGSGARRTGALVRPAGTDILWFA</sequence>
<dbReference type="Proteomes" id="UP000262177">
    <property type="component" value="Chromosome"/>
</dbReference>
<dbReference type="AlphaFoldDB" id="A0A286TA16"/>
<reference evidence="1 2" key="1">
    <citation type="journal article" date="2017" name="Biosci. Biotechnol. Biochem.">
        <title>Identification and characterization of a sulfoglycosidase from Bifidobacterium bifidum implicated in mucin glycan utilization.</title>
        <authorList>
            <person name="Katoh T."/>
            <person name="Maeshibu T."/>
            <person name="Kikkawa K."/>
            <person name="Gotoh A."/>
            <person name="Tomabechi Y."/>
            <person name="Nakamura M."/>
            <person name="Liao W.-H."/>
            <person name="Yamaguchi M."/>
            <person name="Ashida H."/>
            <person name="Yamamoto K."/>
            <person name="Katayama T."/>
        </authorList>
    </citation>
    <scope>NUCLEOTIDE SEQUENCE [LARGE SCALE GENOMIC DNA]</scope>
    <source>
        <strain evidence="1 2">JCM 7004</strain>
    </source>
</reference>
<organism evidence="1 2">
    <name type="scientific">Bifidobacterium bifidum LMG 13195</name>
    <dbReference type="NCBI Taxonomy" id="1207542"/>
    <lineage>
        <taxon>Bacteria</taxon>
        <taxon>Bacillati</taxon>
        <taxon>Actinomycetota</taxon>
        <taxon>Actinomycetes</taxon>
        <taxon>Bifidobacteriales</taxon>
        <taxon>Bifidobacteriaceae</taxon>
        <taxon>Bifidobacterium</taxon>
    </lineage>
</organism>
<gene>
    <name evidence="1" type="ORF">BBJK_00306</name>
</gene>
<name>A0A286TA16_BIFBI</name>
<dbReference type="EMBL" id="AP018131">
    <property type="protein sequence ID" value="BBA47251.1"/>
    <property type="molecule type" value="Genomic_DNA"/>
</dbReference>
<protein>
    <submittedName>
        <fullName evidence="1">Uncharacterized protein</fullName>
    </submittedName>
</protein>
<evidence type="ECO:0000313" key="2">
    <source>
        <dbReference type="Proteomes" id="UP000262177"/>
    </source>
</evidence>
<proteinExistence type="predicted"/>
<accession>A0A286TA16</accession>
<evidence type="ECO:0000313" key="1">
    <source>
        <dbReference type="EMBL" id="BBA47251.1"/>
    </source>
</evidence>